<proteinExistence type="predicted"/>
<reference evidence="3" key="1">
    <citation type="submission" date="2015-06" db="EMBL/GenBank/DDBJ databases">
        <title>Expansion of signal transduction pathways in fungi by whole-genome duplication.</title>
        <authorList>
            <consortium name="DOE Joint Genome Institute"/>
            <person name="Corrochano L.M."/>
            <person name="Kuo A."/>
            <person name="Marcet-Houben M."/>
            <person name="Polaino S."/>
            <person name="Salamov A."/>
            <person name="Villalobos J.M."/>
            <person name="Alvarez M.I."/>
            <person name="Avalos J."/>
            <person name="Benito E.P."/>
            <person name="Benoit I."/>
            <person name="Burger G."/>
            <person name="Camino L.P."/>
            <person name="Canovas D."/>
            <person name="Cerda-Olmedo E."/>
            <person name="Cheng J.-F."/>
            <person name="Dominguez A."/>
            <person name="Elias M."/>
            <person name="Eslava A.P."/>
            <person name="Glaser F."/>
            <person name="Grimwood J."/>
            <person name="Gutierrez G."/>
            <person name="Heitman J."/>
            <person name="Henrissat B."/>
            <person name="Iturriaga E.A."/>
            <person name="Lang B.F."/>
            <person name="Lavin J.L."/>
            <person name="Lee S."/>
            <person name="Li W."/>
            <person name="Lindquist E."/>
            <person name="Lopez-Garcia S."/>
            <person name="Luque E.M."/>
            <person name="Marcos A.T."/>
            <person name="Martin J."/>
            <person name="McCluskey K."/>
            <person name="Medina H.R."/>
            <person name="Miralles-Duran A."/>
            <person name="Miyazaki A."/>
            <person name="Munoz-Torres E."/>
            <person name="Oguiza J.A."/>
            <person name="Ohm R."/>
            <person name="Olmedo M."/>
            <person name="Orejas M."/>
            <person name="Ortiz-Castellanos L."/>
            <person name="Pisabarro A.G."/>
            <person name="Rodriguez-Romero J."/>
            <person name="Ruiz-Herrera J."/>
            <person name="Ruiz-Vazquez R."/>
            <person name="Sanz C."/>
            <person name="Schackwitz W."/>
            <person name="Schmutz J."/>
            <person name="Shahriari M."/>
            <person name="Shelest E."/>
            <person name="Silva-Franco F."/>
            <person name="Soanes D."/>
            <person name="Syed K."/>
            <person name="Tagua V.G."/>
            <person name="Talbot N.J."/>
            <person name="Thon M."/>
            <person name="De vries R.P."/>
            <person name="Wiebenga A."/>
            <person name="Yadav J.S."/>
            <person name="Braun E.L."/>
            <person name="Baker S."/>
            <person name="Garre V."/>
            <person name="Horwitz B."/>
            <person name="Torres-Martinez S."/>
            <person name="Idnurm A."/>
            <person name="Herrera-Estrella A."/>
            <person name="Gabaldon T."/>
            <person name="Grigoriev I.V."/>
        </authorList>
    </citation>
    <scope>NUCLEOTIDE SEQUENCE [LARGE SCALE GENOMIC DNA]</scope>
    <source>
        <strain evidence="3">NRRL 1555(-)</strain>
    </source>
</reference>
<dbReference type="InterPro" id="IPR002925">
    <property type="entry name" value="Dienelactn_hydro"/>
</dbReference>
<name>A0A163DPN6_PHYB8</name>
<dbReference type="Proteomes" id="UP000077315">
    <property type="component" value="Unassembled WGS sequence"/>
</dbReference>
<dbReference type="InParanoid" id="A0A163DPN6"/>
<keyword evidence="3" id="KW-1185">Reference proteome</keyword>
<feature type="domain" description="Dienelactone hydrolase" evidence="1">
    <location>
        <begin position="31"/>
        <end position="239"/>
    </location>
</feature>
<sequence>MSFTRACCTIPPVQSDYQPIGSIETLGDLTVYTVGSKDAKKAIVVIYDIFGFYPNTKQFCDVLANFCGYKIIMPDLFYGKPYKYEDMGDVSKLLNWIGKLGSFEVIYPLIERVKAKLQNEGVVAAGLVGFCWGAKIAVQITAVDSFFAAASMIHPSFIDVKDAEKANAPILAIPSKDEKDMTEYMAVLAKKPFGDLCEHYRFDDVHHGFAASRADWSDEIVKKRATQAIQLTGNFFNKIIKV</sequence>
<evidence type="ECO:0000259" key="1">
    <source>
        <dbReference type="Pfam" id="PF01738"/>
    </source>
</evidence>
<dbReference type="InterPro" id="IPR029058">
    <property type="entry name" value="AB_hydrolase_fold"/>
</dbReference>
<dbReference type="AlphaFoldDB" id="A0A163DPN6"/>
<evidence type="ECO:0000313" key="3">
    <source>
        <dbReference type="Proteomes" id="UP000077315"/>
    </source>
</evidence>
<accession>A0A163DPN6</accession>
<dbReference type="Pfam" id="PF01738">
    <property type="entry name" value="DLH"/>
    <property type="match status" value="1"/>
</dbReference>
<organism evidence="2 3">
    <name type="scientific">Phycomyces blakesleeanus (strain ATCC 8743b / DSM 1359 / FGSC 10004 / NBRC 33097 / NRRL 1555)</name>
    <dbReference type="NCBI Taxonomy" id="763407"/>
    <lineage>
        <taxon>Eukaryota</taxon>
        <taxon>Fungi</taxon>
        <taxon>Fungi incertae sedis</taxon>
        <taxon>Mucoromycota</taxon>
        <taxon>Mucoromycotina</taxon>
        <taxon>Mucoromycetes</taxon>
        <taxon>Mucorales</taxon>
        <taxon>Phycomycetaceae</taxon>
        <taxon>Phycomyces</taxon>
    </lineage>
</organism>
<dbReference type="PANTHER" id="PTHR47668:SF1">
    <property type="entry name" value="DIENELACTONE HYDROLASE DOMAIN-CONTAINING PROTEIN-RELATED"/>
    <property type="match status" value="1"/>
</dbReference>
<dbReference type="OrthoDB" id="17560at2759"/>
<dbReference type="FunCoup" id="A0A163DPN6">
    <property type="interactions" value="20"/>
</dbReference>
<dbReference type="GO" id="GO:0016787">
    <property type="term" value="F:hydrolase activity"/>
    <property type="evidence" value="ECO:0007669"/>
    <property type="project" value="InterPro"/>
</dbReference>
<evidence type="ECO:0000313" key="2">
    <source>
        <dbReference type="EMBL" id="OAD72730.1"/>
    </source>
</evidence>
<dbReference type="GeneID" id="28998813"/>
<dbReference type="EMBL" id="KV440982">
    <property type="protein sequence ID" value="OAD72730.1"/>
    <property type="molecule type" value="Genomic_DNA"/>
</dbReference>
<gene>
    <name evidence="2" type="ORF">PHYBLDRAFT_177617</name>
</gene>
<protein>
    <recommendedName>
        <fullName evidence="1">Dienelactone hydrolase domain-containing protein</fullName>
    </recommendedName>
</protein>
<dbReference type="VEuPathDB" id="FungiDB:PHYBLDRAFT_177617"/>
<dbReference type="STRING" id="763407.A0A163DPN6"/>
<dbReference type="RefSeq" id="XP_018290770.1">
    <property type="nucleotide sequence ID" value="XM_018437907.1"/>
</dbReference>
<dbReference type="Gene3D" id="3.40.50.1820">
    <property type="entry name" value="alpha/beta hydrolase"/>
    <property type="match status" value="1"/>
</dbReference>
<dbReference type="SUPFAM" id="SSF53474">
    <property type="entry name" value="alpha/beta-Hydrolases"/>
    <property type="match status" value="1"/>
</dbReference>
<dbReference type="PANTHER" id="PTHR47668">
    <property type="entry name" value="DIENELACTONE HYDROLASE FAMILY PROTEIN (AFU_ORTHOLOGUE AFUA_6G01940)"/>
    <property type="match status" value="1"/>
</dbReference>